<name>A0A7K4AHJ3_METSH</name>
<dbReference type="Proteomes" id="UP000544742">
    <property type="component" value="Unassembled WGS sequence"/>
</dbReference>
<dbReference type="AlphaFoldDB" id="A0A7K4AHJ3"/>
<reference evidence="1 2" key="1">
    <citation type="journal article" date="2020" name="Biotechnol. Biofuels">
        <title>New insights from the biogas microbiome by comprehensive genome-resolved metagenomics of nearly 1600 species originating from multiple anaerobic digesters.</title>
        <authorList>
            <person name="Campanaro S."/>
            <person name="Treu L."/>
            <person name="Rodriguez-R L.M."/>
            <person name="Kovalovszki A."/>
            <person name="Ziels R.M."/>
            <person name="Maus I."/>
            <person name="Zhu X."/>
            <person name="Kougias P.G."/>
            <person name="Basile A."/>
            <person name="Luo G."/>
            <person name="Schluter A."/>
            <person name="Konstantinidis K.T."/>
            <person name="Angelidaki I."/>
        </authorList>
    </citation>
    <scope>NUCLEOTIDE SEQUENCE [LARGE SCALE GENOMIC DNA]</scope>
    <source>
        <strain evidence="1">AS27yjCOA_157</strain>
    </source>
</reference>
<protein>
    <submittedName>
        <fullName evidence="1">Uncharacterized protein</fullName>
    </submittedName>
</protein>
<dbReference type="RefSeq" id="WP_013718957.1">
    <property type="nucleotide sequence ID" value="NZ_CAJYDL010000001.1"/>
</dbReference>
<proteinExistence type="predicted"/>
<dbReference type="EMBL" id="JAAYUN010000083">
    <property type="protein sequence ID" value="NLJ22432.1"/>
    <property type="molecule type" value="Genomic_DNA"/>
</dbReference>
<comment type="caution">
    <text evidence="1">The sequence shown here is derived from an EMBL/GenBank/DDBJ whole genome shotgun (WGS) entry which is preliminary data.</text>
</comment>
<gene>
    <name evidence="1" type="ORF">GX426_04915</name>
</gene>
<sequence>MSEVMAKPGFQELIETLEALPIEDREMLVEIINKRIIEQRRERLVADMKESLEACGRGEVHTGTVDDLLKDLEEDLRE</sequence>
<evidence type="ECO:0000313" key="2">
    <source>
        <dbReference type="Proteomes" id="UP000544742"/>
    </source>
</evidence>
<dbReference type="GeneID" id="10460832"/>
<organism evidence="1 2">
    <name type="scientific">Methanothrix soehngenii</name>
    <name type="common">Methanosaeta concilii</name>
    <dbReference type="NCBI Taxonomy" id="2223"/>
    <lineage>
        <taxon>Archaea</taxon>
        <taxon>Methanobacteriati</taxon>
        <taxon>Methanobacteriota</taxon>
        <taxon>Stenosarchaea group</taxon>
        <taxon>Methanomicrobia</taxon>
        <taxon>Methanotrichales</taxon>
        <taxon>Methanotrichaceae</taxon>
        <taxon>Methanothrix</taxon>
    </lineage>
</organism>
<accession>A0A7K4AHJ3</accession>
<dbReference type="OMA" id="KAWHQGR"/>
<evidence type="ECO:0000313" key="1">
    <source>
        <dbReference type="EMBL" id="NLJ22432.1"/>
    </source>
</evidence>